<evidence type="ECO:0000313" key="2">
    <source>
        <dbReference type="Proteomes" id="UP001221757"/>
    </source>
</evidence>
<organism evidence="1 2">
    <name type="scientific">Mycena rosella</name>
    <name type="common">Pink bonnet</name>
    <name type="synonym">Agaricus rosellus</name>
    <dbReference type="NCBI Taxonomy" id="1033263"/>
    <lineage>
        <taxon>Eukaryota</taxon>
        <taxon>Fungi</taxon>
        <taxon>Dikarya</taxon>
        <taxon>Basidiomycota</taxon>
        <taxon>Agaricomycotina</taxon>
        <taxon>Agaricomycetes</taxon>
        <taxon>Agaricomycetidae</taxon>
        <taxon>Agaricales</taxon>
        <taxon>Marasmiineae</taxon>
        <taxon>Mycenaceae</taxon>
        <taxon>Mycena</taxon>
    </lineage>
</organism>
<reference evidence="1" key="1">
    <citation type="submission" date="2023-03" db="EMBL/GenBank/DDBJ databases">
        <title>Massive genome expansion in bonnet fungi (Mycena s.s.) driven by repeated elements and novel gene families across ecological guilds.</title>
        <authorList>
            <consortium name="Lawrence Berkeley National Laboratory"/>
            <person name="Harder C.B."/>
            <person name="Miyauchi S."/>
            <person name="Viragh M."/>
            <person name="Kuo A."/>
            <person name="Thoen E."/>
            <person name="Andreopoulos B."/>
            <person name="Lu D."/>
            <person name="Skrede I."/>
            <person name="Drula E."/>
            <person name="Henrissat B."/>
            <person name="Morin E."/>
            <person name="Kohler A."/>
            <person name="Barry K."/>
            <person name="LaButti K."/>
            <person name="Morin E."/>
            <person name="Salamov A."/>
            <person name="Lipzen A."/>
            <person name="Mereny Z."/>
            <person name="Hegedus B."/>
            <person name="Baldrian P."/>
            <person name="Stursova M."/>
            <person name="Weitz H."/>
            <person name="Taylor A."/>
            <person name="Grigoriev I.V."/>
            <person name="Nagy L.G."/>
            <person name="Martin F."/>
            <person name="Kauserud H."/>
        </authorList>
    </citation>
    <scope>NUCLEOTIDE SEQUENCE</scope>
    <source>
        <strain evidence="1">CBHHK067</strain>
    </source>
</reference>
<keyword evidence="2" id="KW-1185">Reference proteome</keyword>
<name>A0AAD7DU91_MYCRO</name>
<evidence type="ECO:0000313" key="1">
    <source>
        <dbReference type="EMBL" id="KAJ7697907.1"/>
    </source>
</evidence>
<dbReference type="EMBL" id="JARKIE010000028">
    <property type="protein sequence ID" value="KAJ7697907.1"/>
    <property type="molecule type" value="Genomic_DNA"/>
</dbReference>
<proteinExistence type="predicted"/>
<accession>A0AAD7DU91</accession>
<comment type="caution">
    <text evidence="1">The sequence shown here is derived from an EMBL/GenBank/DDBJ whole genome shotgun (WGS) entry which is preliminary data.</text>
</comment>
<dbReference type="Proteomes" id="UP001221757">
    <property type="component" value="Unassembled WGS sequence"/>
</dbReference>
<protein>
    <submittedName>
        <fullName evidence="1">Uncharacterized protein</fullName>
    </submittedName>
</protein>
<dbReference type="AlphaFoldDB" id="A0AAD7DU91"/>
<gene>
    <name evidence="1" type="ORF">B0H17DRAFT_1130186</name>
</gene>
<sequence>MPHKCTSSAQMNANYQVALHLALQDEEDQADPLPALNAAASTSTSLVSSSSKLKGKKRVIPADNNDNNNNNEIEVILYHRVIEVEPETPPRQVKRLRLTIQIPAAPSTLSLPSSLLSIPALSASYSTASCDSIPSPGLLPLTANTTPSYITFQASPAAPTPGSFAHNEAYPKYNHRWNNRVHFKAWLAQEQQEECVKLRLTNTYLGMPVFEQGLQYHCSRAGTGGVKKYTKWHPEWEHKIPPKCTDCPCTLLVKQYLGVSTILGNYFKEHNHSVGSKNLWFMRIPNKTQEYIAGLVQLRVVSNHIVRTNFI</sequence>